<dbReference type="Gene3D" id="2.60.120.620">
    <property type="entry name" value="q2cbj1_9rhob like domain"/>
    <property type="match status" value="1"/>
</dbReference>
<comment type="caution">
    <text evidence="1">The sequence shown here is derived from an EMBL/GenBank/DDBJ whole genome shotgun (WGS) entry which is preliminary data.</text>
</comment>
<dbReference type="RefSeq" id="WP_205120100.1">
    <property type="nucleotide sequence ID" value="NZ_JAFBCM010000001.1"/>
</dbReference>
<dbReference type="Proteomes" id="UP001595699">
    <property type="component" value="Unassembled WGS sequence"/>
</dbReference>
<evidence type="ECO:0000313" key="2">
    <source>
        <dbReference type="Proteomes" id="UP001595699"/>
    </source>
</evidence>
<gene>
    <name evidence="1" type="ORF">ACFOUW_04455</name>
</gene>
<protein>
    <submittedName>
        <fullName evidence="1">Phytanoyl-CoA dioxygenase family protein</fullName>
    </submittedName>
</protein>
<keyword evidence="1" id="KW-0223">Dioxygenase</keyword>
<dbReference type="EMBL" id="JBHRZH010000004">
    <property type="protein sequence ID" value="MFC3760076.1"/>
    <property type="molecule type" value="Genomic_DNA"/>
</dbReference>
<keyword evidence="1" id="KW-0560">Oxidoreductase</keyword>
<accession>A0ABV7Y497</accession>
<keyword evidence="2" id="KW-1185">Reference proteome</keyword>
<evidence type="ECO:0000313" key="1">
    <source>
        <dbReference type="EMBL" id="MFC3760076.1"/>
    </source>
</evidence>
<dbReference type="InterPro" id="IPR008775">
    <property type="entry name" value="Phytyl_CoA_dOase-like"/>
</dbReference>
<proteinExistence type="predicted"/>
<reference evidence="2" key="1">
    <citation type="journal article" date="2019" name="Int. J. Syst. Evol. Microbiol.">
        <title>The Global Catalogue of Microorganisms (GCM) 10K type strain sequencing project: providing services to taxonomists for standard genome sequencing and annotation.</title>
        <authorList>
            <consortium name="The Broad Institute Genomics Platform"/>
            <consortium name="The Broad Institute Genome Sequencing Center for Infectious Disease"/>
            <person name="Wu L."/>
            <person name="Ma J."/>
        </authorList>
    </citation>
    <scope>NUCLEOTIDE SEQUENCE [LARGE SCALE GENOMIC DNA]</scope>
    <source>
        <strain evidence="2">CGMCC 4.7241</strain>
    </source>
</reference>
<organism evidence="1 2">
    <name type="scientific">Tenggerimyces flavus</name>
    <dbReference type="NCBI Taxonomy" id="1708749"/>
    <lineage>
        <taxon>Bacteria</taxon>
        <taxon>Bacillati</taxon>
        <taxon>Actinomycetota</taxon>
        <taxon>Actinomycetes</taxon>
        <taxon>Propionibacteriales</taxon>
        <taxon>Nocardioidaceae</taxon>
        <taxon>Tenggerimyces</taxon>
    </lineage>
</organism>
<dbReference type="GO" id="GO:0051213">
    <property type="term" value="F:dioxygenase activity"/>
    <property type="evidence" value="ECO:0007669"/>
    <property type="project" value="UniProtKB-KW"/>
</dbReference>
<dbReference type="SUPFAM" id="SSF51197">
    <property type="entry name" value="Clavaminate synthase-like"/>
    <property type="match status" value="1"/>
</dbReference>
<sequence>MLDDLGLEDLDDQGRKGRLEWLPDLGQPFVDLIDDERILPYLLAFVDDYVRLDHSYGIQMMDGSPGLGLHGEPDNRAPNCAWYHVRNGVISAGLTVVSYALTDVPADAGGFVCVPGSHKANFSSPYLDQAATAVREHLAHAELRAGDAVIFTEALTHGSLDWAGPSVRRALFYKYAPGHASWLDYRWAERDLERLTPRQRQVVAPPGVFDGVTAQARQPIALADQEHRPHRG</sequence>
<name>A0ABV7Y497_9ACTN</name>
<dbReference type="Pfam" id="PF05721">
    <property type="entry name" value="PhyH"/>
    <property type="match status" value="1"/>
</dbReference>